<protein>
    <submittedName>
        <fullName evidence="2">Uncharacterized protein</fullName>
    </submittedName>
</protein>
<feature type="region of interest" description="Disordered" evidence="1">
    <location>
        <begin position="70"/>
        <end position="106"/>
    </location>
</feature>
<keyword evidence="3" id="KW-1185">Reference proteome</keyword>
<feature type="non-terminal residue" evidence="2">
    <location>
        <position position="261"/>
    </location>
</feature>
<reference evidence="2 3" key="1">
    <citation type="journal article" date="2014" name="Nat. Commun.">
        <title>Klebsormidium flaccidum genome reveals primary factors for plant terrestrial adaptation.</title>
        <authorList>
            <person name="Hori K."/>
            <person name="Maruyama F."/>
            <person name="Fujisawa T."/>
            <person name="Togashi T."/>
            <person name="Yamamoto N."/>
            <person name="Seo M."/>
            <person name="Sato S."/>
            <person name="Yamada T."/>
            <person name="Mori H."/>
            <person name="Tajima N."/>
            <person name="Moriyama T."/>
            <person name="Ikeuchi M."/>
            <person name="Watanabe M."/>
            <person name="Wada H."/>
            <person name="Kobayashi K."/>
            <person name="Saito M."/>
            <person name="Masuda T."/>
            <person name="Sasaki-Sekimoto Y."/>
            <person name="Mashiguchi K."/>
            <person name="Awai K."/>
            <person name="Shimojima M."/>
            <person name="Masuda S."/>
            <person name="Iwai M."/>
            <person name="Nobusawa T."/>
            <person name="Narise T."/>
            <person name="Kondo S."/>
            <person name="Saito H."/>
            <person name="Sato R."/>
            <person name="Murakawa M."/>
            <person name="Ihara Y."/>
            <person name="Oshima-Yamada Y."/>
            <person name="Ohtaka K."/>
            <person name="Satoh M."/>
            <person name="Sonobe K."/>
            <person name="Ishii M."/>
            <person name="Ohtani R."/>
            <person name="Kanamori-Sato M."/>
            <person name="Honoki R."/>
            <person name="Miyazaki D."/>
            <person name="Mochizuki H."/>
            <person name="Umetsu J."/>
            <person name="Higashi K."/>
            <person name="Shibata D."/>
            <person name="Kamiya Y."/>
            <person name="Sato N."/>
            <person name="Nakamura Y."/>
            <person name="Tabata S."/>
            <person name="Ida S."/>
            <person name="Kurokawa K."/>
            <person name="Ohta H."/>
        </authorList>
    </citation>
    <scope>NUCLEOTIDE SEQUENCE [LARGE SCALE GENOMIC DNA]</scope>
    <source>
        <strain evidence="2 3">NIES-2285</strain>
    </source>
</reference>
<feature type="compositionally biased region" description="Basic and acidic residues" evidence="1">
    <location>
        <begin position="197"/>
        <end position="216"/>
    </location>
</feature>
<dbReference type="Proteomes" id="UP000054558">
    <property type="component" value="Unassembled WGS sequence"/>
</dbReference>
<feature type="region of interest" description="Disordered" evidence="1">
    <location>
        <begin position="130"/>
        <end position="234"/>
    </location>
</feature>
<sequence length="261" mass="28026">MSLANVPLTTAGVQPVPTATLAQDTDPTAQLPKAEPVKLYHEVEPSREQLIYLFTAWGVMDRNIPYHKPQLRNLKPKEPQKSGAMEKQVKGKAAVAKPPPAEEEMGKGLDYLALGPPADAYEPLDQNMEAADVPAEGPPPPAEGEAGQDEEIGDADQPAGGGASGGDPREDPPDPEKTGSPPEDEVTPMEEEEKEDEKEGEKTEEWVALEPERADAEEQGEPEPGPAERSCDGWTGSHAACLLHMCGNHAKLLSTPWDHLV</sequence>
<dbReference type="AlphaFoldDB" id="A0A1Y1IQL4"/>
<feature type="compositionally biased region" description="Acidic residues" evidence="1">
    <location>
        <begin position="182"/>
        <end position="196"/>
    </location>
</feature>
<gene>
    <name evidence="2" type="ORF">KFL_013250010</name>
</gene>
<organism evidence="2 3">
    <name type="scientific">Klebsormidium nitens</name>
    <name type="common">Green alga</name>
    <name type="synonym">Ulothrix nitens</name>
    <dbReference type="NCBI Taxonomy" id="105231"/>
    <lineage>
        <taxon>Eukaryota</taxon>
        <taxon>Viridiplantae</taxon>
        <taxon>Streptophyta</taxon>
        <taxon>Klebsormidiophyceae</taxon>
        <taxon>Klebsormidiales</taxon>
        <taxon>Klebsormidiaceae</taxon>
        <taxon>Klebsormidium</taxon>
    </lineage>
</organism>
<feature type="compositionally biased region" description="Basic and acidic residues" evidence="1">
    <location>
        <begin position="167"/>
        <end position="177"/>
    </location>
</feature>
<evidence type="ECO:0000313" key="2">
    <source>
        <dbReference type="EMBL" id="GAQ93150.1"/>
    </source>
</evidence>
<name>A0A1Y1IQL4_KLENI</name>
<accession>A0A1Y1IQL4</accession>
<evidence type="ECO:0000256" key="1">
    <source>
        <dbReference type="SAM" id="MobiDB-lite"/>
    </source>
</evidence>
<dbReference type="EMBL" id="DF238274">
    <property type="protein sequence ID" value="GAQ93150.1"/>
    <property type="molecule type" value="Genomic_DNA"/>
</dbReference>
<evidence type="ECO:0000313" key="3">
    <source>
        <dbReference type="Proteomes" id="UP000054558"/>
    </source>
</evidence>
<proteinExistence type="predicted"/>